<organism evidence="1">
    <name type="scientific">marine sediment metagenome</name>
    <dbReference type="NCBI Taxonomy" id="412755"/>
    <lineage>
        <taxon>unclassified sequences</taxon>
        <taxon>metagenomes</taxon>
        <taxon>ecological metagenomes</taxon>
    </lineage>
</organism>
<proteinExistence type="predicted"/>
<accession>X0SE85</accession>
<sequence>QIGKEKVKMGINSFIDSILIAMGNMDLSTLEPMDNFMFHPLFSKEWIEKVEEVIKIAEENNISTEELTKYITGPSHLRAQFLFLLLDLKCAKIEKERRIKTANFWNELLKKKAAADVYGRESNIIHSDAEIKRIIDKVKNKGDEETSRLLGRLYSAAYHLVNGLYTDFYTDFGAECFGQYNLDNGNILVIKQFNDLNPKELWREVNSPCKKLIIYTIYKDIKFKCDAISIHSVYEGDPTKNLVAWAVEADGKFIDSIDELKQLKEQLEIKSIEQWKRLTSLGFEALKIKGLFMRGYVFKDLFEKLKMDWKPSNEMISVVKDKKFADKSYWRVPEDKKEEYWKSLLNPEIDFYPKGA</sequence>
<dbReference type="EMBL" id="BARS01005488">
    <property type="protein sequence ID" value="GAF74202.1"/>
    <property type="molecule type" value="Genomic_DNA"/>
</dbReference>
<evidence type="ECO:0000313" key="1">
    <source>
        <dbReference type="EMBL" id="GAF74202.1"/>
    </source>
</evidence>
<feature type="non-terminal residue" evidence="1">
    <location>
        <position position="1"/>
    </location>
</feature>
<name>X0SE85_9ZZZZ</name>
<reference evidence="1" key="1">
    <citation type="journal article" date="2014" name="Front. Microbiol.">
        <title>High frequency of phylogenetically diverse reductive dehalogenase-homologous genes in deep subseafloor sedimentary metagenomes.</title>
        <authorList>
            <person name="Kawai M."/>
            <person name="Futagami T."/>
            <person name="Toyoda A."/>
            <person name="Takaki Y."/>
            <person name="Nishi S."/>
            <person name="Hori S."/>
            <person name="Arai W."/>
            <person name="Tsubouchi T."/>
            <person name="Morono Y."/>
            <person name="Uchiyama I."/>
            <person name="Ito T."/>
            <person name="Fujiyama A."/>
            <person name="Inagaki F."/>
            <person name="Takami H."/>
        </authorList>
    </citation>
    <scope>NUCLEOTIDE SEQUENCE</scope>
    <source>
        <strain evidence="1">Expedition CK06-06</strain>
    </source>
</reference>
<dbReference type="AlphaFoldDB" id="X0SE85"/>
<gene>
    <name evidence="1" type="ORF">S01H1_10770</name>
</gene>
<comment type="caution">
    <text evidence="1">The sequence shown here is derived from an EMBL/GenBank/DDBJ whole genome shotgun (WGS) entry which is preliminary data.</text>
</comment>
<protein>
    <submittedName>
        <fullName evidence="1">Uncharacterized protein</fullName>
    </submittedName>
</protein>